<dbReference type="RefSeq" id="WP_301209571.1">
    <property type="nucleotide sequence ID" value="NZ_JAROCF010000002.1"/>
</dbReference>
<protein>
    <submittedName>
        <fullName evidence="1">Uncharacterized protein</fullName>
    </submittedName>
</protein>
<dbReference type="EMBL" id="JAROCF010000002">
    <property type="protein sequence ID" value="MDN4616392.1"/>
    <property type="molecule type" value="Genomic_DNA"/>
</dbReference>
<reference evidence="1" key="1">
    <citation type="submission" date="2023-06" db="EMBL/GenBank/DDBJ databases">
        <title>MT1 and MT2 Draft Genomes of Novel Species.</title>
        <authorList>
            <person name="Venkateswaran K."/>
        </authorList>
    </citation>
    <scope>NUCLEOTIDE SEQUENCE</scope>
    <source>
        <strain evidence="1">F6_8S_P_1B</strain>
    </source>
</reference>
<name>A0ABT8KGT7_9MICO</name>
<evidence type="ECO:0000313" key="2">
    <source>
        <dbReference type="Proteomes" id="UP001174208"/>
    </source>
</evidence>
<gene>
    <name evidence="1" type="ORF">P5G50_18245</name>
</gene>
<evidence type="ECO:0000313" key="1">
    <source>
        <dbReference type="EMBL" id="MDN4616392.1"/>
    </source>
</evidence>
<sequence length="88" mass="9487">MTNLPRAGREYFHWTFNGLPDDHGPVEAFISGQWRPLTMDGAGGRILLAGPDADSAGAVVVSANQQVQLRVTDTPEVIIRDGGSIRLE</sequence>
<proteinExistence type="predicted"/>
<organism evidence="1 2">
    <name type="scientific">Leifsonia williamsii</name>
    <dbReference type="NCBI Taxonomy" id="3035919"/>
    <lineage>
        <taxon>Bacteria</taxon>
        <taxon>Bacillati</taxon>
        <taxon>Actinomycetota</taxon>
        <taxon>Actinomycetes</taxon>
        <taxon>Micrococcales</taxon>
        <taxon>Microbacteriaceae</taxon>
        <taxon>Leifsonia</taxon>
    </lineage>
</organism>
<dbReference type="Proteomes" id="UP001174208">
    <property type="component" value="Unassembled WGS sequence"/>
</dbReference>
<accession>A0ABT8KGT7</accession>
<keyword evidence="2" id="KW-1185">Reference proteome</keyword>
<comment type="caution">
    <text evidence="1">The sequence shown here is derived from an EMBL/GenBank/DDBJ whole genome shotgun (WGS) entry which is preliminary data.</text>
</comment>